<protein>
    <submittedName>
        <fullName evidence="6">cAMP-binding domain of CRP or a regulatory subunit of cAMP-dependent protein kinases</fullName>
    </submittedName>
</protein>
<dbReference type="Gene3D" id="1.10.10.10">
    <property type="entry name" value="Winged helix-like DNA-binding domain superfamily/Winged helix DNA-binding domain"/>
    <property type="match status" value="1"/>
</dbReference>
<evidence type="ECO:0000313" key="6">
    <source>
        <dbReference type="EMBL" id="SEM19229.1"/>
    </source>
</evidence>
<dbReference type="GO" id="GO:0006355">
    <property type="term" value="P:regulation of DNA-templated transcription"/>
    <property type="evidence" value="ECO:0007669"/>
    <property type="project" value="InterPro"/>
</dbReference>
<dbReference type="Proteomes" id="UP000199582">
    <property type="component" value="Unassembled WGS sequence"/>
</dbReference>
<dbReference type="SUPFAM" id="SSF51206">
    <property type="entry name" value="cAMP-binding domain-like"/>
    <property type="match status" value="1"/>
</dbReference>
<feature type="domain" description="HTH crp-type" evidence="5">
    <location>
        <begin position="200"/>
        <end position="274"/>
    </location>
</feature>
<dbReference type="GO" id="GO:0003677">
    <property type="term" value="F:DNA binding"/>
    <property type="evidence" value="ECO:0007669"/>
    <property type="project" value="UniProtKB-KW"/>
</dbReference>
<evidence type="ECO:0000259" key="5">
    <source>
        <dbReference type="PROSITE" id="PS51063"/>
    </source>
</evidence>
<reference evidence="6 7" key="1">
    <citation type="submission" date="2016-10" db="EMBL/GenBank/DDBJ databases">
        <authorList>
            <person name="de Groot N.N."/>
        </authorList>
    </citation>
    <scope>NUCLEOTIDE SEQUENCE [LARGE SCALE GENOMIC DNA]</scope>
    <source>
        <strain evidence="6 7">DSM 100674</strain>
    </source>
</reference>
<evidence type="ECO:0000256" key="1">
    <source>
        <dbReference type="ARBA" id="ARBA00023015"/>
    </source>
</evidence>
<accession>A0A1H7WDR8</accession>
<keyword evidence="2" id="KW-0238">DNA-binding</keyword>
<dbReference type="CDD" id="cd00038">
    <property type="entry name" value="CAP_ED"/>
    <property type="match status" value="1"/>
</dbReference>
<dbReference type="AlphaFoldDB" id="A0A1H7WDR8"/>
<feature type="domain" description="Cyclic nucleotide-binding" evidence="4">
    <location>
        <begin position="66"/>
        <end position="153"/>
    </location>
</feature>
<dbReference type="PROSITE" id="PS50042">
    <property type="entry name" value="CNMP_BINDING_3"/>
    <property type="match status" value="1"/>
</dbReference>
<evidence type="ECO:0000256" key="2">
    <source>
        <dbReference type="ARBA" id="ARBA00023125"/>
    </source>
</evidence>
<dbReference type="InterPro" id="IPR012318">
    <property type="entry name" value="HTH_CRP"/>
</dbReference>
<dbReference type="OrthoDB" id="7584044at2"/>
<dbReference type="InterPro" id="IPR036390">
    <property type="entry name" value="WH_DNA-bd_sf"/>
</dbReference>
<name>A0A1H7WDR8_9RHOB</name>
<dbReference type="SUPFAM" id="SSF46785">
    <property type="entry name" value="Winged helix' DNA-binding domain"/>
    <property type="match status" value="1"/>
</dbReference>
<evidence type="ECO:0000259" key="4">
    <source>
        <dbReference type="PROSITE" id="PS50042"/>
    </source>
</evidence>
<keyword evidence="1" id="KW-0805">Transcription regulation</keyword>
<evidence type="ECO:0000313" key="7">
    <source>
        <dbReference type="Proteomes" id="UP000199582"/>
    </source>
</evidence>
<dbReference type="PROSITE" id="PS51063">
    <property type="entry name" value="HTH_CRP_2"/>
    <property type="match status" value="1"/>
</dbReference>
<dbReference type="Gene3D" id="2.60.120.10">
    <property type="entry name" value="Jelly Rolls"/>
    <property type="match status" value="1"/>
</dbReference>
<keyword evidence="7" id="KW-1185">Reference proteome</keyword>
<dbReference type="SMART" id="SM00419">
    <property type="entry name" value="HTH_CRP"/>
    <property type="match status" value="1"/>
</dbReference>
<dbReference type="GO" id="GO:0016301">
    <property type="term" value="F:kinase activity"/>
    <property type="evidence" value="ECO:0007669"/>
    <property type="project" value="UniProtKB-KW"/>
</dbReference>
<evidence type="ECO:0000256" key="3">
    <source>
        <dbReference type="ARBA" id="ARBA00023163"/>
    </source>
</evidence>
<dbReference type="InterPro" id="IPR000595">
    <property type="entry name" value="cNMP-bd_dom"/>
</dbReference>
<keyword evidence="6" id="KW-0808">Transferase</keyword>
<dbReference type="Pfam" id="PF13545">
    <property type="entry name" value="HTH_Crp_2"/>
    <property type="match status" value="1"/>
</dbReference>
<dbReference type="InterPro" id="IPR018490">
    <property type="entry name" value="cNMP-bd_dom_sf"/>
</dbReference>
<dbReference type="EMBL" id="FOAG01000015">
    <property type="protein sequence ID" value="SEM19229.1"/>
    <property type="molecule type" value="Genomic_DNA"/>
</dbReference>
<dbReference type="Pfam" id="PF00027">
    <property type="entry name" value="cNMP_binding"/>
    <property type="match status" value="1"/>
</dbReference>
<sequence length="295" mass="33189">MGQVAPTIRWPELVAIIGAICYTRLIQSSVRHFSFGYLTLGTTRCRSFLKVDILPANSPLTRKLSAFVTLSDVDVETLARFHQRRRTFLSGHEMINHGERNQSAFILAKGWAFSYKILPNGERQIVDFQIPGDFLGLRSILFRTADHSVEAVTDIEASEVLASDIFDGFSRAPRLATAVLWAASRDEAMVVEHLVNLGRRSAEERMAHLLLELGARLKLVGGGDRTGFDCPLTQYHLADALGLSAVHVNRVLRLLREEGLVTFRKGRVVFDNFERLKEFACFDTEYLDQEGPLLR</sequence>
<keyword evidence="3" id="KW-0804">Transcription</keyword>
<keyword evidence="6" id="KW-0418">Kinase</keyword>
<dbReference type="STRING" id="1287727.SAMN05443999_11518"/>
<dbReference type="InterPro" id="IPR014710">
    <property type="entry name" value="RmlC-like_jellyroll"/>
</dbReference>
<dbReference type="SMART" id="SM00100">
    <property type="entry name" value="cNMP"/>
    <property type="match status" value="1"/>
</dbReference>
<proteinExistence type="predicted"/>
<gene>
    <name evidence="6" type="ORF">SAMN05443999_11518</name>
</gene>
<organism evidence="6 7">
    <name type="scientific">Roseovarius azorensis</name>
    <dbReference type="NCBI Taxonomy" id="1287727"/>
    <lineage>
        <taxon>Bacteria</taxon>
        <taxon>Pseudomonadati</taxon>
        <taxon>Pseudomonadota</taxon>
        <taxon>Alphaproteobacteria</taxon>
        <taxon>Rhodobacterales</taxon>
        <taxon>Roseobacteraceae</taxon>
        <taxon>Roseovarius</taxon>
    </lineage>
</organism>
<dbReference type="InterPro" id="IPR036388">
    <property type="entry name" value="WH-like_DNA-bd_sf"/>
</dbReference>